<feature type="compositionally biased region" description="Basic and acidic residues" evidence="1">
    <location>
        <begin position="98"/>
        <end position="116"/>
    </location>
</feature>
<name>A0A8C9IVE7_9PRIM</name>
<dbReference type="Ensembl" id="ENSPTET00000052248.1">
    <property type="protein sequence ID" value="ENSPTEP00000038795.1"/>
    <property type="gene ID" value="ENSPTEG00000035994.1"/>
</dbReference>
<reference evidence="2" key="1">
    <citation type="submission" date="2025-08" db="UniProtKB">
        <authorList>
            <consortium name="Ensembl"/>
        </authorList>
    </citation>
    <scope>IDENTIFICATION</scope>
</reference>
<feature type="compositionally biased region" description="Low complexity" evidence="1">
    <location>
        <begin position="66"/>
        <end position="77"/>
    </location>
</feature>
<evidence type="ECO:0000313" key="3">
    <source>
        <dbReference type="Proteomes" id="UP000694416"/>
    </source>
</evidence>
<accession>A0A8C9IVE7</accession>
<dbReference type="AlphaFoldDB" id="A0A8C9IVE7"/>
<feature type="compositionally biased region" description="Basic residues" evidence="1">
    <location>
        <begin position="28"/>
        <end position="54"/>
    </location>
</feature>
<keyword evidence="3" id="KW-1185">Reference proteome</keyword>
<reference evidence="2" key="2">
    <citation type="submission" date="2025-09" db="UniProtKB">
        <authorList>
            <consortium name="Ensembl"/>
        </authorList>
    </citation>
    <scope>IDENTIFICATION</scope>
</reference>
<feature type="region of interest" description="Disordered" evidence="1">
    <location>
        <begin position="1"/>
        <end position="116"/>
    </location>
</feature>
<organism evidence="2 3">
    <name type="scientific">Piliocolobus tephrosceles</name>
    <name type="common">Ugandan red Colobus</name>
    <dbReference type="NCBI Taxonomy" id="591936"/>
    <lineage>
        <taxon>Eukaryota</taxon>
        <taxon>Metazoa</taxon>
        <taxon>Chordata</taxon>
        <taxon>Craniata</taxon>
        <taxon>Vertebrata</taxon>
        <taxon>Euteleostomi</taxon>
        <taxon>Mammalia</taxon>
        <taxon>Eutheria</taxon>
        <taxon>Euarchontoglires</taxon>
        <taxon>Primates</taxon>
        <taxon>Haplorrhini</taxon>
        <taxon>Catarrhini</taxon>
        <taxon>Cercopithecidae</taxon>
        <taxon>Colobinae</taxon>
        <taxon>Piliocolobus</taxon>
    </lineage>
</organism>
<dbReference type="Pfam" id="PF15231">
    <property type="entry name" value="VCX_VCY"/>
    <property type="match status" value="1"/>
</dbReference>
<protein>
    <submittedName>
        <fullName evidence="2">Uncharacterized protein</fullName>
    </submittedName>
</protein>
<evidence type="ECO:0000256" key="1">
    <source>
        <dbReference type="SAM" id="MobiDB-lite"/>
    </source>
</evidence>
<dbReference type="Proteomes" id="UP000694416">
    <property type="component" value="Unplaced"/>
</dbReference>
<evidence type="ECO:0000313" key="2">
    <source>
        <dbReference type="Ensembl" id="ENSPTEP00000038795.1"/>
    </source>
</evidence>
<dbReference type="InterPro" id="IPR026653">
    <property type="entry name" value="VCX/VCY1"/>
</dbReference>
<sequence length="116" mass="12419">MADLPTAGPTASTKGTRKRKSFSQPRPRSPKKCPKIAKKGKATRGERARKKSAPKKTSTVRTPEEGSGPAPSGPSGPLNQELPQHELRPEPLSAGTQPEEKLSEGNQREEQVNEGA</sequence>
<proteinExistence type="predicted"/>